<dbReference type="Pfam" id="PF04314">
    <property type="entry name" value="PCuAC"/>
    <property type="match status" value="1"/>
</dbReference>
<reference evidence="1 2" key="1">
    <citation type="journal article" date="2012" name="Stand. Genomic Sci.">
        <title>Genome sequence of the ocean sediment bacterium Saccharomonospora marina type strain (XMU15(T)).</title>
        <authorList>
            <person name="Klenk H.P."/>
            <person name="Lu M."/>
            <person name="Lucas S."/>
            <person name="Lapidus A."/>
            <person name="Copeland A."/>
            <person name="Pitluck S."/>
            <person name="Goodwin L.A."/>
            <person name="Han C."/>
            <person name="Tapia R."/>
            <person name="Brambilla E.M."/>
            <person name="Potter G."/>
            <person name="Land M."/>
            <person name="Ivanova N."/>
            <person name="Rohde M."/>
            <person name="Goker M."/>
            <person name="Detter J.C."/>
            <person name="Li W.J."/>
            <person name="Kyrpides N.C."/>
            <person name="Woyke T."/>
        </authorList>
    </citation>
    <scope>NUCLEOTIDE SEQUENCE [LARGE SCALE GENOMIC DNA]</scope>
    <source>
        <strain evidence="1 2">XMU15</strain>
    </source>
</reference>
<keyword evidence="2" id="KW-1185">Reference proteome</keyword>
<sequence length="195" mass="20650">MTSPVAGYPLAMNRNQWRTWAVIANSVLLVAVVGCADQPEIESSPVGANATAGAIQLSNVLVDPPPEGDSYKPHESAVVRFTVFNQASQPDELKSVEAEVATEVRLMWDQDCDGTAEPSSAIPVKADGTVPDPMGDPPFIGTVYFLEMEGLKEEIRSGTTVPLVFEFKDAGSIAVPATVLTGEDVTLPPLGCRHG</sequence>
<dbReference type="SUPFAM" id="SSF110087">
    <property type="entry name" value="DR1885-like metal-binding protein"/>
    <property type="match status" value="1"/>
</dbReference>
<evidence type="ECO:0000313" key="1">
    <source>
        <dbReference type="EMBL" id="EHR49450.1"/>
    </source>
</evidence>
<proteinExistence type="predicted"/>
<dbReference type="AlphaFoldDB" id="H5WXC1"/>
<accession>H5WXC1</accession>
<name>H5WXC1_9PSEU</name>
<dbReference type="HOGENOM" id="CLU_1395435_0_0_11"/>
<dbReference type="Proteomes" id="UP000004926">
    <property type="component" value="Chromosome"/>
</dbReference>
<protein>
    <recommendedName>
        <fullName evidence="3">Copper(I)-binding protein</fullName>
    </recommendedName>
</protein>
<dbReference type="InterPro" id="IPR036182">
    <property type="entry name" value="PCuAC_sf"/>
</dbReference>
<dbReference type="eggNOG" id="COG2847">
    <property type="taxonomic scope" value="Bacteria"/>
</dbReference>
<dbReference type="EMBL" id="CM001439">
    <property type="protein sequence ID" value="EHR49450.1"/>
    <property type="molecule type" value="Genomic_DNA"/>
</dbReference>
<gene>
    <name evidence="1" type="ORF">SacmaDRAFT_1167</name>
</gene>
<dbReference type="STRING" id="882083.SacmaDRAFT_1167"/>
<evidence type="ECO:0000313" key="2">
    <source>
        <dbReference type="Proteomes" id="UP000004926"/>
    </source>
</evidence>
<dbReference type="InterPro" id="IPR007410">
    <property type="entry name" value="LpqE-like"/>
</dbReference>
<organism evidence="1 2">
    <name type="scientific">Saccharomonospora marina XMU15</name>
    <dbReference type="NCBI Taxonomy" id="882083"/>
    <lineage>
        <taxon>Bacteria</taxon>
        <taxon>Bacillati</taxon>
        <taxon>Actinomycetota</taxon>
        <taxon>Actinomycetes</taxon>
        <taxon>Pseudonocardiales</taxon>
        <taxon>Pseudonocardiaceae</taxon>
        <taxon>Saccharomonospora</taxon>
    </lineage>
</organism>
<evidence type="ECO:0008006" key="3">
    <source>
        <dbReference type="Google" id="ProtNLM"/>
    </source>
</evidence>
<dbReference type="Gene3D" id="2.60.40.1890">
    <property type="entry name" value="PCu(A)C copper chaperone"/>
    <property type="match status" value="1"/>
</dbReference>